<name>A0A4Y7Q4U8_9AGAM</name>
<keyword evidence="2" id="KW-1185">Reference proteome</keyword>
<dbReference type="InterPro" id="IPR036047">
    <property type="entry name" value="F-box-like_dom_sf"/>
</dbReference>
<dbReference type="VEuPathDB" id="FungiDB:BD410DRAFT_257001"/>
<dbReference type="EMBL" id="ML170175">
    <property type="protein sequence ID" value="TDL22316.1"/>
    <property type="molecule type" value="Genomic_DNA"/>
</dbReference>
<gene>
    <name evidence="1" type="ORF">BD410DRAFT_257001</name>
</gene>
<sequence>MISELANEAAVSQSHQLEPISSHIDTLPYDLLSHIFIFCFLNHGSILWHSGPCARPSTKEAPLLLMRVCRAWRDCALSTPLLWSGLIIRRHRRTLAHFKAAKEWLARAGSMPLSIDLSYTRFQGERVQADAALADIFVPSRVWKAVFLNIQERSRSPCVDSILNVVLKNAPELEKFAFSVNGIEMEENLLKFGVGQAPKLTVLSLITNSCVNVSLENNQFYAIRDLRLQFLDCSHDCLDVLDRCPLVEVLHVSIKGTNRHHTREASIRTLAHLRIFIVLAQSEADVASLLDRLITPVLTDFSMDHNKTTVRPTSWPHLARLLARSQPPLMSLSLVNLPTLEDNIIECLLHVPTLTNLSGDGWLFRSAVVEKLTPCLDPIKVPLCPNISTIKFTGVNVNLAAAPEMIRERWTISRQTLSEPARKANLNVVAPAWIEVGRMDAVHFRECPGIQECEKEGMVIWST</sequence>
<dbReference type="AlphaFoldDB" id="A0A4Y7Q4U8"/>
<dbReference type="SUPFAM" id="SSF52047">
    <property type="entry name" value="RNI-like"/>
    <property type="match status" value="1"/>
</dbReference>
<dbReference type="SUPFAM" id="SSF81383">
    <property type="entry name" value="F-box domain"/>
    <property type="match status" value="1"/>
</dbReference>
<organism evidence="1 2">
    <name type="scientific">Rickenella mellea</name>
    <dbReference type="NCBI Taxonomy" id="50990"/>
    <lineage>
        <taxon>Eukaryota</taxon>
        <taxon>Fungi</taxon>
        <taxon>Dikarya</taxon>
        <taxon>Basidiomycota</taxon>
        <taxon>Agaricomycotina</taxon>
        <taxon>Agaricomycetes</taxon>
        <taxon>Hymenochaetales</taxon>
        <taxon>Rickenellaceae</taxon>
        <taxon>Rickenella</taxon>
    </lineage>
</organism>
<evidence type="ECO:0000313" key="2">
    <source>
        <dbReference type="Proteomes" id="UP000294933"/>
    </source>
</evidence>
<dbReference type="OrthoDB" id="2909371at2759"/>
<dbReference type="STRING" id="50990.A0A4Y7Q4U8"/>
<proteinExistence type="predicted"/>
<evidence type="ECO:0000313" key="1">
    <source>
        <dbReference type="EMBL" id="TDL22316.1"/>
    </source>
</evidence>
<protein>
    <submittedName>
        <fullName evidence="1">Uncharacterized protein</fullName>
    </submittedName>
</protein>
<accession>A0A4Y7Q4U8</accession>
<dbReference type="Gene3D" id="1.20.1280.50">
    <property type="match status" value="1"/>
</dbReference>
<dbReference type="Proteomes" id="UP000294933">
    <property type="component" value="Unassembled WGS sequence"/>
</dbReference>
<reference evidence="1 2" key="1">
    <citation type="submission" date="2018-06" db="EMBL/GenBank/DDBJ databases">
        <title>A transcriptomic atlas of mushroom development highlights an independent origin of complex multicellularity.</title>
        <authorList>
            <consortium name="DOE Joint Genome Institute"/>
            <person name="Krizsan K."/>
            <person name="Almasi E."/>
            <person name="Merenyi Z."/>
            <person name="Sahu N."/>
            <person name="Viragh M."/>
            <person name="Koszo T."/>
            <person name="Mondo S."/>
            <person name="Kiss B."/>
            <person name="Balint B."/>
            <person name="Kues U."/>
            <person name="Barry K."/>
            <person name="Hegedus J.C."/>
            <person name="Henrissat B."/>
            <person name="Johnson J."/>
            <person name="Lipzen A."/>
            <person name="Ohm R."/>
            <person name="Nagy I."/>
            <person name="Pangilinan J."/>
            <person name="Yan J."/>
            <person name="Xiong Y."/>
            <person name="Grigoriev I.V."/>
            <person name="Hibbett D.S."/>
            <person name="Nagy L.G."/>
        </authorList>
    </citation>
    <scope>NUCLEOTIDE SEQUENCE [LARGE SCALE GENOMIC DNA]</scope>
    <source>
        <strain evidence="1 2">SZMC22713</strain>
    </source>
</reference>